<accession>A0A2N8HBU3</accession>
<comment type="caution">
    <text evidence="3">The sequence shown here is derived from an EMBL/GenBank/DDBJ whole genome shotgun (WGS) entry which is preliminary data.</text>
</comment>
<organism evidence="3 4">
    <name type="scientific">Akkermansia muciniphila</name>
    <dbReference type="NCBI Taxonomy" id="239935"/>
    <lineage>
        <taxon>Bacteria</taxon>
        <taxon>Pseudomonadati</taxon>
        <taxon>Verrucomicrobiota</taxon>
        <taxon>Verrucomicrobiia</taxon>
        <taxon>Verrucomicrobiales</taxon>
        <taxon>Akkermansiaceae</taxon>
        <taxon>Akkermansia</taxon>
    </lineage>
</organism>
<gene>
    <name evidence="3" type="ORF">CXU22_12015</name>
</gene>
<protein>
    <submittedName>
        <fullName evidence="3">Uncharacterized protein</fullName>
    </submittedName>
</protein>
<sequence>MALFKSDQNIVDALKQELAPLGAEMKDGIKEIQSSIKALCERVEALEKENVKLHASVALKKNQLEEEADTKASQKAAEMVAGMGHKAAADKPEDGEETPSLLEQYTALSGEEQRKFYEAHQGEIAKLCGK</sequence>
<dbReference type="EMBL" id="PJKA01000013">
    <property type="protein sequence ID" value="PNC17330.1"/>
    <property type="molecule type" value="Genomic_DNA"/>
</dbReference>
<dbReference type="AlphaFoldDB" id="A0A2N8HBU3"/>
<reference evidence="3 4" key="1">
    <citation type="journal article" date="2017" name="BMC Genomics">
        <title>Genome sequencing of 39 Akkermansia muciniphila isolates reveals its population structure, genomic and functional diverisity, and global distribution in mammalian gut microbiotas.</title>
        <authorList>
            <person name="Guo X."/>
            <person name="Li S."/>
            <person name="Zhang J."/>
            <person name="Wu F."/>
            <person name="Li X."/>
            <person name="Wu D."/>
            <person name="Zhang M."/>
            <person name="Ou Z."/>
            <person name="Jie Z."/>
            <person name="Yan Q."/>
            <person name="Li P."/>
            <person name="Yi J."/>
            <person name="Peng Y."/>
        </authorList>
    </citation>
    <scope>NUCLEOTIDE SEQUENCE [LARGE SCALE GENOMIC DNA]</scope>
    <source>
        <strain evidence="3 4">GP24</strain>
    </source>
</reference>
<feature type="region of interest" description="Disordered" evidence="2">
    <location>
        <begin position="78"/>
        <end position="100"/>
    </location>
</feature>
<dbReference type="OrthoDB" id="9885805at2"/>
<dbReference type="RefSeq" id="WP_102715779.1">
    <property type="nucleotide sequence ID" value="NZ_PJKA01000013.1"/>
</dbReference>
<feature type="coiled-coil region" evidence="1">
    <location>
        <begin position="29"/>
        <end position="63"/>
    </location>
</feature>
<name>A0A2N8HBU3_9BACT</name>
<evidence type="ECO:0000256" key="2">
    <source>
        <dbReference type="SAM" id="MobiDB-lite"/>
    </source>
</evidence>
<evidence type="ECO:0000313" key="4">
    <source>
        <dbReference type="Proteomes" id="UP000236000"/>
    </source>
</evidence>
<evidence type="ECO:0000313" key="3">
    <source>
        <dbReference type="EMBL" id="PNC17330.1"/>
    </source>
</evidence>
<keyword evidence="1" id="KW-0175">Coiled coil</keyword>
<proteinExistence type="predicted"/>
<dbReference type="Proteomes" id="UP000236000">
    <property type="component" value="Unassembled WGS sequence"/>
</dbReference>
<evidence type="ECO:0000256" key="1">
    <source>
        <dbReference type="SAM" id="Coils"/>
    </source>
</evidence>